<sequence>MAIGTLENNLSRALELLGSSIDPEIVETYPSLEARILAQALENVEIAEQRLRAIQKLVGEIDGVLV</sequence>
<dbReference type="RefSeq" id="WP_149400913.1">
    <property type="nucleotide sequence ID" value="NZ_BIXY01000016.1"/>
</dbReference>
<evidence type="ECO:0000313" key="2">
    <source>
        <dbReference type="Proteomes" id="UP000322530"/>
    </source>
</evidence>
<name>A0A5A5T944_9CHLR</name>
<gene>
    <name evidence="1" type="ORF">KDI_14720</name>
</gene>
<dbReference type="Proteomes" id="UP000322530">
    <property type="component" value="Unassembled WGS sequence"/>
</dbReference>
<protein>
    <submittedName>
        <fullName evidence="1">Uncharacterized protein</fullName>
    </submittedName>
</protein>
<accession>A0A5A5T944</accession>
<comment type="caution">
    <text evidence="1">The sequence shown here is derived from an EMBL/GenBank/DDBJ whole genome shotgun (WGS) entry which is preliminary data.</text>
</comment>
<dbReference type="OrthoDB" id="164616at2"/>
<dbReference type="EMBL" id="BIXY01000016">
    <property type="protein sequence ID" value="GCF07908.1"/>
    <property type="molecule type" value="Genomic_DNA"/>
</dbReference>
<proteinExistence type="predicted"/>
<organism evidence="1 2">
    <name type="scientific">Dictyobacter arantiisoli</name>
    <dbReference type="NCBI Taxonomy" id="2014874"/>
    <lineage>
        <taxon>Bacteria</taxon>
        <taxon>Bacillati</taxon>
        <taxon>Chloroflexota</taxon>
        <taxon>Ktedonobacteria</taxon>
        <taxon>Ktedonobacterales</taxon>
        <taxon>Dictyobacteraceae</taxon>
        <taxon>Dictyobacter</taxon>
    </lineage>
</organism>
<evidence type="ECO:0000313" key="1">
    <source>
        <dbReference type="EMBL" id="GCF07908.1"/>
    </source>
</evidence>
<reference evidence="1 2" key="1">
    <citation type="submission" date="2019-01" db="EMBL/GenBank/DDBJ databases">
        <title>Draft genome sequence of Dictyobacter sp. Uno17.</title>
        <authorList>
            <person name="Wang C.M."/>
            <person name="Zheng Y."/>
            <person name="Sakai Y."/>
            <person name="Abe K."/>
            <person name="Yokota A."/>
            <person name="Yabe S."/>
        </authorList>
    </citation>
    <scope>NUCLEOTIDE SEQUENCE [LARGE SCALE GENOMIC DNA]</scope>
    <source>
        <strain evidence="1 2">Uno17</strain>
    </source>
</reference>
<dbReference type="AlphaFoldDB" id="A0A5A5T944"/>
<keyword evidence="2" id="KW-1185">Reference proteome</keyword>